<accession>A0A517QIV6</accession>
<sequence>MLFGPVKIAFLTPETAHHEAVHKHQNWDLLSSIFNAFRAREDRFPDSRDCPSRGCTQAQKLGFALTQDRLLVCLEDLVSRNNRSQQQIATPIGSTLLNFGSVSPSCSREEYFPCKDLLFFEKLNAKFAQKTIVK</sequence>
<dbReference type="Proteomes" id="UP000315724">
    <property type="component" value="Chromosome"/>
</dbReference>
<protein>
    <submittedName>
        <fullName evidence="1">Uncharacterized protein</fullName>
    </submittedName>
</protein>
<evidence type="ECO:0000313" key="2">
    <source>
        <dbReference type="Proteomes" id="UP000315724"/>
    </source>
</evidence>
<proteinExistence type="predicted"/>
<organism evidence="1 2">
    <name type="scientific">Thalassoglobus polymorphus</name>
    <dbReference type="NCBI Taxonomy" id="2527994"/>
    <lineage>
        <taxon>Bacteria</taxon>
        <taxon>Pseudomonadati</taxon>
        <taxon>Planctomycetota</taxon>
        <taxon>Planctomycetia</taxon>
        <taxon>Planctomycetales</taxon>
        <taxon>Planctomycetaceae</taxon>
        <taxon>Thalassoglobus</taxon>
    </lineage>
</organism>
<name>A0A517QIV6_9PLAN</name>
<gene>
    <name evidence="1" type="ORF">Mal48_08250</name>
</gene>
<keyword evidence="2" id="KW-1185">Reference proteome</keyword>
<dbReference type="EMBL" id="CP036267">
    <property type="protein sequence ID" value="QDT31590.1"/>
    <property type="molecule type" value="Genomic_DNA"/>
</dbReference>
<evidence type="ECO:0000313" key="1">
    <source>
        <dbReference type="EMBL" id="QDT31590.1"/>
    </source>
</evidence>
<dbReference type="AlphaFoldDB" id="A0A517QIV6"/>
<reference evidence="1 2" key="1">
    <citation type="submission" date="2019-02" db="EMBL/GenBank/DDBJ databases">
        <title>Deep-cultivation of Planctomycetes and their phenomic and genomic characterization uncovers novel biology.</title>
        <authorList>
            <person name="Wiegand S."/>
            <person name="Jogler M."/>
            <person name="Boedeker C."/>
            <person name="Pinto D."/>
            <person name="Vollmers J."/>
            <person name="Rivas-Marin E."/>
            <person name="Kohn T."/>
            <person name="Peeters S.H."/>
            <person name="Heuer A."/>
            <person name="Rast P."/>
            <person name="Oberbeckmann S."/>
            <person name="Bunk B."/>
            <person name="Jeske O."/>
            <person name="Meyerdierks A."/>
            <person name="Storesund J.E."/>
            <person name="Kallscheuer N."/>
            <person name="Luecker S."/>
            <person name="Lage O.M."/>
            <person name="Pohl T."/>
            <person name="Merkel B.J."/>
            <person name="Hornburger P."/>
            <person name="Mueller R.-W."/>
            <person name="Bruemmer F."/>
            <person name="Labrenz M."/>
            <person name="Spormann A.M."/>
            <person name="Op den Camp H."/>
            <person name="Overmann J."/>
            <person name="Amann R."/>
            <person name="Jetten M.S.M."/>
            <person name="Mascher T."/>
            <person name="Medema M.H."/>
            <person name="Devos D.P."/>
            <person name="Kaster A.-K."/>
            <person name="Ovreas L."/>
            <person name="Rohde M."/>
            <person name="Galperin M.Y."/>
            <person name="Jogler C."/>
        </authorList>
    </citation>
    <scope>NUCLEOTIDE SEQUENCE [LARGE SCALE GENOMIC DNA]</scope>
    <source>
        <strain evidence="1 2">Mal48</strain>
    </source>
</reference>
<dbReference type="KEGG" id="tpol:Mal48_08250"/>